<accession>A0A829RAB6</accession>
<evidence type="ECO:0000256" key="3">
    <source>
        <dbReference type="ARBA" id="ARBA00022475"/>
    </source>
</evidence>
<feature type="domain" description="OmpA-like" evidence="8">
    <location>
        <begin position="135"/>
        <end position="259"/>
    </location>
</feature>
<keyword evidence="5" id="KW-1133">Transmembrane helix</keyword>
<keyword evidence="6 7" id="KW-0472">Membrane</keyword>
<dbReference type="GO" id="GO:0005886">
    <property type="term" value="C:plasma membrane"/>
    <property type="evidence" value="ECO:0007669"/>
    <property type="project" value="UniProtKB-SubCell"/>
</dbReference>
<dbReference type="InterPro" id="IPR025713">
    <property type="entry name" value="MotB-like_N_dom"/>
</dbReference>
<evidence type="ECO:0000256" key="7">
    <source>
        <dbReference type="PROSITE-ProRule" id="PRU00473"/>
    </source>
</evidence>
<name>A0A829RAB6_LISGR</name>
<keyword evidence="3" id="KW-1003">Cell membrane</keyword>
<reference evidence="9 10" key="1">
    <citation type="submission" date="2012-12" db="EMBL/GenBank/DDBJ databases">
        <title>Novel taxa of Listeriaceae from agricultural environments in the United States.</title>
        <authorList>
            <person name="den Bakker H.C."/>
            <person name="Allred A."/>
            <person name="Warchocki S."/>
            <person name="Wright E.M."/>
            <person name="Burrell A."/>
            <person name="Nightingale K.K."/>
            <person name="Kephart D."/>
            <person name="Wiedmann M."/>
        </authorList>
    </citation>
    <scope>NUCLEOTIDE SEQUENCE [LARGE SCALE GENOMIC DNA]</scope>
    <source>
        <strain evidence="9 10">FSL F6-1183</strain>
    </source>
</reference>
<dbReference type="PANTHER" id="PTHR30329">
    <property type="entry name" value="STATOR ELEMENT OF FLAGELLAR MOTOR COMPLEX"/>
    <property type="match status" value="1"/>
</dbReference>
<dbReference type="PANTHER" id="PTHR30329:SF21">
    <property type="entry name" value="LIPOPROTEIN YIAD-RELATED"/>
    <property type="match status" value="1"/>
</dbReference>
<dbReference type="Pfam" id="PF00691">
    <property type="entry name" value="OmpA"/>
    <property type="match status" value="1"/>
</dbReference>
<dbReference type="InterPro" id="IPR050330">
    <property type="entry name" value="Bact_OuterMem_StrucFunc"/>
</dbReference>
<evidence type="ECO:0000313" key="9">
    <source>
        <dbReference type="EMBL" id="EUJ29022.1"/>
    </source>
</evidence>
<dbReference type="SUPFAM" id="SSF103088">
    <property type="entry name" value="OmpA-like"/>
    <property type="match status" value="1"/>
</dbReference>
<evidence type="ECO:0000256" key="6">
    <source>
        <dbReference type="ARBA" id="ARBA00023136"/>
    </source>
</evidence>
<dbReference type="CDD" id="cd07185">
    <property type="entry name" value="OmpA_C-like"/>
    <property type="match status" value="1"/>
</dbReference>
<organism evidence="9 10">
    <name type="scientific">Listeria grayi FSL F6-1183</name>
    <dbReference type="NCBI Taxonomy" id="1265827"/>
    <lineage>
        <taxon>Bacteria</taxon>
        <taxon>Bacillati</taxon>
        <taxon>Bacillota</taxon>
        <taxon>Bacilli</taxon>
        <taxon>Bacillales</taxon>
        <taxon>Listeriaceae</taxon>
        <taxon>Listeria</taxon>
    </lineage>
</organism>
<keyword evidence="4" id="KW-0812">Transmembrane</keyword>
<evidence type="ECO:0000256" key="2">
    <source>
        <dbReference type="ARBA" id="ARBA00008914"/>
    </source>
</evidence>
<evidence type="ECO:0000256" key="5">
    <source>
        <dbReference type="ARBA" id="ARBA00022989"/>
    </source>
</evidence>
<dbReference type="Gene3D" id="3.30.1330.60">
    <property type="entry name" value="OmpA-like domain"/>
    <property type="match status" value="1"/>
</dbReference>
<protein>
    <submittedName>
        <fullName evidence="9">Chemotaxis protein MotB</fullName>
    </submittedName>
</protein>
<evidence type="ECO:0000256" key="1">
    <source>
        <dbReference type="ARBA" id="ARBA00004162"/>
    </source>
</evidence>
<comment type="caution">
    <text evidence="9">The sequence shown here is derived from an EMBL/GenBank/DDBJ whole genome shotgun (WGS) entry which is preliminary data.</text>
</comment>
<dbReference type="EMBL" id="AODG01000006">
    <property type="protein sequence ID" value="EUJ29022.1"/>
    <property type="molecule type" value="Genomic_DNA"/>
</dbReference>
<evidence type="ECO:0000256" key="4">
    <source>
        <dbReference type="ARBA" id="ARBA00022692"/>
    </source>
</evidence>
<sequence length="265" mass="29566">MRRRKKHSEEHVDESWLLPYSDLLTLLLALFIVLFATSSIDAKKFEQMGNAFKKIVDEGAAGNQAHVAKSKDPTNISADAIEKAMAAQDKQKSAAASKKALEKQNKMQLEAFKKKLDSYISTEHLEAKLSTRYANDGLLITIRDDILFDSGSAELSASKRKIAKEIGMLFKQGDSKMEGIISGHTDDVPIHTATYKSNWELSAARAVNFMEAIITENTSLDPGLFSARGYGEYKPVAKNDNAVDREKNRRVEIMVRPLNNKVEEE</sequence>
<gene>
    <name evidence="9" type="ORF">LMUR_05305</name>
</gene>
<dbReference type="InterPro" id="IPR036737">
    <property type="entry name" value="OmpA-like_sf"/>
</dbReference>
<dbReference type="PROSITE" id="PS51123">
    <property type="entry name" value="OMPA_2"/>
    <property type="match status" value="1"/>
</dbReference>
<comment type="subcellular location">
    <subcellularLocation>
        <location evidence="1">Cell membrane</location>
        <topology evidence="1">Single-pass membrane protein</topology>
    </subcellularLocation>
</comment>
<evidence type="ECO:0000313" key="10">
    <source>
        <dbReference type="Proteomes" id="UP000019251"/>
    </source>
</evidence>
<dbReference type="Proteomes" id="UP000019251">
    <property type="component" value="Unassembled WGS sequence"/>
</dbReference>
<dbReference type="InterPro" id="IPR006665">
    <property type="entry name" value="OmpA-like"/>
</dbReference>
<dbReference type="Pfam" id="PF13677">
    <property type="entry name" value="MotB_plug"/>
    <property type="match status" value="1"/>
</dbReference>
<proteinExistence type="inferred from homology"/>
<comment type="similarity">
    <text evidence="2">Belongs to the MotB family.</text>
</comment>
<evidence type="ECO:0000259" key="8">
    <source>
        <dbReference type="PROSITE" id="PS51123"/>
    </source>
</evidence>
<dbReference type="AlphaFoldDB" id="A0A829RAB6"/>